<dbReference type="EMBL" id="JAHRIN010010106">
    <property type="protein sequence ID" value="MEQ2195027.1"/>
    <property type="molecule type" value="Genomic_DNA"/>
</dbReference>
<organism evidence="7 8">
    <name type="scientific">Xenoophorus captivus</name>
    <dbReference type="NCBI Taxonomy" id="1517983"/>
    <lineage>
        <taxon>Eukaryota</taxon>
        <taxon>Metazoa</taxon>
        <taxon>Chordata</taxon>
        <taxon>Craniata</taxon>
        <taxon>Vertebrata</taxon>
        <taxon>Euteleostomi</taxon>
        <taxon>Actinopterygii</taxon>
        <taxon>Neopterygii</taxon>
        <taxon>Teleostei</taxon>
        <taxon>Neoteleostei</taxon>
        <taxon>Acanthomorphata</taxon>
        <taxon>Ovalentaria</taxon>
        <taxon>Atherinomorphae</taxon>
        <taxon>Cyprinodontiformes</taxon>
        <taxon>Goodeidae</taxon>
        <taxon>Xenoophorus</taxon>
    </lineage>
</organism>
<name>A0ABV0QHP9_9TELE</name>
<dbReference type="PROSITE" id="PS50089">
    <property type="entry name" value="ZF_RING_2"/>
    <property type="match status" value="1"/>
</dbReference>
<sequence>LLGPTEKGEIPVAGRGQTCNISDGPGSLLPFEPEELTLISLLECPLCFDQLDASAKVLPCQHTFCLSCLQRHEVAQSQLFCPECQAPVPVKTMEELPENQLLVRLLEGLQGLSGPDRSSHRGRYAVPVDWGGLEDQQPESQRRERQGYSEVSA</sequence>
<keyword evidence="1" id="KW-0479">Metal-binding</keyword>
<evidence type="ECO:0000256" key="2">
    <source>
        <dbReference type="ARBA" id="ARBA00022771"/>
    </source>
</evidence>
<protein>
    <recommendedName>
        <fullName evidence="6">RING-type domain-containing protein</fullName>
    </recommendedName>
</protein>
<feature type="non-terminal residue" evidence="7">
    <location>
        <position position="1"/>
    </location>
</feature>
<comment type="caution">
    <text evidence="7">The sequence shown here is derived from an EMBL/GenBank/DDBJ whole genome shotgun (WGS) entry which is preliminary data.</text>
</comment>
<dbReference type="Gene3D" id="3.30.40.10">
    <property type="entry name" value="Zinc/RING finger domain, C3HC4 (zinc finger)"/>
    <property type="match status" value="1"/>
</dbReference>
<dbReference type="Proteomes" id="UP001434883">
    <property type="component" value="Unassembled WGS sequence"/>
</dbReference>
<feature type="region of interest" description="Disordered" evidence="5">
    <location>
        <begin position="113"/>
        <end position="153"/>
    </location>
</feature>
<feature type="domain" description="RING-type" evidence="6">
    <location>
        <begin position="44"/>
        <end position="85"/>
    </location>
</feature>
<evidence type="ECO:0000256" key="3">
    <source>
        <dbReference type="ARBA" id="ARBA00022833"/>
    </source>
</evidence>
<evidence type="ECO:0000259" key="6">
    <source>
        <dbReference type="PROSITE" id="PS50089"/>
    </source>
</evidence>
<reference evidence="7 8" key="1">
    <citation type="submission" date="2021-06" db="EMBL/GenBank/DDBJ databases">
        <authorList>
            <person name="Palmer J.M."/>
        </authorList>
    </citation>
    <scope>NUCLEOTIDE SEQUENCE [LARGE SCALE GENOMIC DNA]</scope>
    <source>
        <strain evidence="7 8">XC_2019</strain>
        <tissue evidence="7">Muscle</tissue>
    </source>
</reference>
<evidence type="ECO:0000256" key="1">
    <source>
        <dbReference type="ARBA" id="ARBA00022723"/>
    </source>
</evidence>
<evidence type="ECO:0000313" key="8">
    <source>
        <dbReference type="Proteomes" id="UP001434883"/>
    </source>
</evidence>
<dbReference type="InterPro" id="IPR051435">
    <property type="entry name" value="RING_finger_E3_ubiq-ligases"/>
</dbReference>
<dbReference type="SUPFAM" id="SSF57850">
    <property type="entry name" value="RING/U-box"/>
    <property type="match status" value="1"/>
</dbReference>
<dbReference type="InterPro" id="IPR017907">
    <property type="entry name" value="Znf_RING_CS"/>
</dbReference>
<dbReference type="InterPro" id="IPR001841">
    <property type="entry name" value="Znf_RING"/>
</dbReference>
<keyword evidence="3" id="KW-0862">Zinc</keyword>
<dbReference type="InterPro" id="IPR027370">
    <property type="entry name" value="Znf-RING_euk"/>
</dbReference>
<dbReference type="PANTHER" id="PTHR22791:SF6">
    <property type="entry name" value="RING-TYPE DOMAIN-CONTAINING PROTEIN"/>
    <property type="match status" value="1"/>
</dbReference>
<proteinExistence type="predicted"/>
<dbReference type="SMART" id="SM00184">
    <property type="entry name" value="RING"/>
    <property type="match status" value="1"/>
</dbReference>
<gene>
    <name evidence="7" type="ORF">XENOCAPTIV_006358</name>
</gene>
<accession>A0ABV0QHP9</accession>
<evidence type="ECO:0000256" key="5">
    <source>
        <dbReference type="SAM" id="MobiDB-lite"/>
    </source>
</evidence>
<evidence type="ECO:0000313" key="7">
    <source>
        <dbReference type="EMBL" id="MEQ2195027.1"/>
    </source>
</evidence>
<dbReference type="InterPro" id="IPR013083">
    <property type="entry name" value="Znf_RING/FYVE/PHD"/>
</dbReference>
<keyword evidence="2 4" id="KW-0863">Zinc-finger</keyword>
<dbReference type="PANTHER" id="PTHR22791">
    <property type="entry name" value="RING-TYPE DOMAIN-CONTAINING PROTEIN"/>
    <property type="match status" value="1"/>
</dbReference>
<keyword evidence="8" id="KW-1185">Reference proteome</keyword>
<dbReference type="Pfam" id="PF13445">
    <property type="entry name" value="zf-RING_UBOX"/>
    <property type="match status" value="1"/>
</dbReference>
<dbReference type="PROSITE" id="PS00518">
    <property type="entry name" value="ZF_RING_1"/>
    <property type="match status" value="1"/>
</dbReference>
<evidence type="ECO:0000256" key="4">
    <source>
        <dbReference type="PROSITE-ProRule" id="PRU00175"/>
    </source>
</evidence>